<comment type="caution">
    <text evidence="1">The sequence shown here is derived from an EMBL/GenBank/DDBJ whole genome shotgun (WGS) entry which is preliminary data.</text>
</comment>
<dbReference type="AlphaFoldDB" id="A0A8H6F525"/>
<dbReference type="Gene3D" id="3.40.50.1820">
    <property type="entry name" value="alpha/beta hydrolase"/>
    <property type="match status" value="1"/>
</dbReference>
<dbReference type="InterPro" id="IPR029058">
    <property type="entry name" value="AB_hydrolase_fold"/>
</dbReference>
<sequence length="323" mass="37285">MKEFQFDPESFSKVTYNIGGISTYIYNSDKLASYVEKFNKFDHPIEAIPINVIYLIHHRGGSHKHTEAIAYNYLKQFYDKKSQDYDIPLICVTFDNPNHGQRLVNEHSNSDWAENNETHGADMMSIIEGTIQNIRLIMDYLPSYLNLDSYLSDKFKRINPGTEIKFHNILTGYSLGGHVVIRYGIDYPHDVKIIGPVVGCSDLTSLLVTRLKSITNNDKKYFYFNYDELDLTDEQKKQYPETLHKRISKQDQAIFENYPMNKIKMFASFGSEDKLVPHSLSSVWCDFYLSTNSAASIYVAEGVGHDVTDEMIDRFTTWLAKNI</sequence>
<gene>
    <name evidence="1" type="ORF">FOB64_002236</name>
</gene>
<dbReference type="InterPro" id="IPR050261">
    <property type="entry name" value="FrsA_esterase"/>
</dbReference>
<evidence type="ECO:0000313" key="2">
    <source>
        <dbReference type="Proteomes" id="UP000536275"/>
    </source>
</evidence>
<keyword evidence="1" id="KW-0378">Hydrolase</keyword>
<dbReference type="GO" id="GO:0016787">
    <property type="term" value="F:hydrolase activity"/>
    <property type="evidence" value="ECO:0007669"/>
    <property type="project" value="UniProtKB-KW"/>
</dbReference>
<name>A0A8H6F525_CANAX</name>
<organism evidence="1 2">
    <name type="scientific">Candida albicans</name>
    <name type="common">Yeast</name>
    <dbReference type="NCBI Taxonomy" id="5476"/>
    <lineage>
        <taxon>Eukaryota</taxon>
        <taxon>Fungi</taxon>
        <taxon>Dikarya</taxon>
        <taxon>Ascomycota</taxon>
        <taxon>Saccharomycotina</taxon>
        <taxon>Pichiomycetes</taxon>
        <taxon>Debaryomycetaceae</taxon>
        <taxon>Candida/Lodderomyces clade</taxon>
        <taxon>Candida</taxon>
    </lineage>
</organism>
<evidence type="ECO:0000313" key="1">
    <source>
        <dbReference type="EMBL" id="KAF6070151.1"/>
    </source>
</evidence>
<dbReference type="PANTHER" id="PTHR22946:SF0">
    <property type="entry name" value="DIENELACTONE HYDROLASE DOMAIN-CONTAINING PROTEIN"/>
    <property type="match status" value="1"/>
</dbReference>
<dbReference type="Proteomes" id="UP000536275">
    <property type="component" value="Unassembled WGS sequence"/>
</dbReference>
<reference evidence="1 2" key="1">
    <citation type="submission" date="2020-03" db="EMBL/GenBank/DDBJ databases">
        <title>FDA dAtabase for Regulatory Grade micrObial Sequences (FDA-ARGOS): Supporting development and validation of Infectious Disease Dx tests.</title>
        <authorList>
            <person name="Campos J."/>
            <person name="Goldberg B."/>
            <person name="Tallon L."/>
            <person name="Sadzewicz L."/>
            <person name="Vavikolanu K."/>
            <person name="Mehta A."/>
            <person name="Aluvathingal J."/>
            <person name="Nadendla S."/>
            <person name="Nandy P."/>
            <person name="Geyer C."/>
            <person name="Yan Y."/>
            <person name="Sichtig H."/>
        </authorList>
    </citation>
    <scope>NUCLEOTIDE SEQUENCE [LARGE SCALE GENOMIC DNA]</scope>
    <source>
        <strain evidence="1 2">FDAARGOS_656</strain>
    </source>
</reference>
<protein>
    <submittedName>
        <fullName evidence="1">Alpha/beta hydrolase family protein</fullName>
    </submittedName>
</protein>
<accession>A0A8H6F525</accession>
<dbReference type="EMBL" id="JABWAD010000027">
    <property type="protein sequence ID" value="KAF6070151.1"/>
    <property type="molecule type" value="Genomic_DNA"/>
</dbReference>
<dbReference type="OMA" id="HNRTRTY"/>
<dbReference type="SUPFAM" id="SSF53474">
    <property type="entry name" value="alpha/beta-Hydrolases"/>
    <property type="match status" value="1"/>
</dbReference>
<dbReference type="PANTHER" id="PTHR22946">
    <property type="entry name" value="DIENELACTONE HYDROLASE DOMAIN-CONTAINING PROTEIN-RELATED"/>
    <property type="match status" value="1"/>
</dbReference>
<proteinExistence type="predicted"/>